<gene>
    <name evidence="2" type="ORF">RY831_03815</name>
</gene>
<keyword evidence="3" id="KW-1185">Reference proteome</keyword>
<dbReference type="Gene3D" id="3.40.50.150">
    <property type="entry name" value="Vaccinia Virus protein VP39"/>
    <property type="match status" value="1"/>
</dbReference>
<sequence length="540" mass="60308">MDMLEVGNFASDFDNTGALALTSPLELLFSEYRRKKADIERIAAYVAGETDVIHYFMSGAQLEGRGHQLSATGLFQSDHAIRALDASYWSQAMSLTDVLDYMPTDKRNDWNKQIRQHETPPFDPESVKATLRGLLMQRQSFFAERIDGIFRALSGEHITNSPAGFGKRMILSNITSCYGSTDRVGYINDLRCVISKFMERDEPKWYASSKIVEEARHMHGQWLTLDGGSLRLRCYLKGTAHLEVHPDMAWRLNAMLSSLYPMAIPPEFRRKPTKAQKAPKDFVMMGRPLPFATLELLAGMKTGTRFIKQENNWRQPYRREEIPNSMQFEYGTLAVDKAPTAAREEAERVLAYIGGVKDGPVWLFEYRANDVIAEIVRTGCLPDRKTHQYYPTPKPIAELVAELAQIGEAHSCLEPSAGQGGLCDFLRPANTTCVEISPVHCKVLEGKGFKPVCADFLQWSAGRTFDRIVMNPPFSEGRALIHLQKAASLLAAGGRLVAVLPSSYRGKDLIAGLSHEWSESFQGEFEGTGVAVTVLALTKA</sequence>
<evidence type="ECO:0000313" key="3">
    <source>
        <dbReference type="Proteomes" id="UP001352263"/>
    </source>
</evidence>
<dbReference type="InterPro" id="IPR002052">
    <property type="entry name" value="DNA_methylase_N6_adenine_CS"/>
</dbReference>
<feature type="domain" description="DUF4942" evidence="1">
    <location>
        <begin position="81"/>
        <end position="261"/>
    </location>
</feature>
<accession>A0ABU6J3P6</accession>
<proteinExistence type="predicted"/>
<dbReference type="InterPro" id="IPR029063">
    <property type="entry name" value="SAM-dependent_MTases_sf"/>
</dbReference>
<reference evidence="2 3" key="1">
    <citation type="submission" date="2023-10" db="EMBL/GenBank/DDBJ databases">
        <title>Noviherbaspirillum sp. CPCC 100848 genome assembly.</title>
        <authorList>
            <person name="Li X.Y."/>
            <person name="Fang X.M."/>
        </authorList>
    </citation>
    <scope>NUCLEOTIDE SEQUENCE [LARGE SCALE GENOMIC DNA]</scope>
    <source>
        <strain evidence="2 3">CPCC 100848</strain>
    </source>
</reference>
<dbReference type="Pfam" id="PF13708">
    <property type="entry name" value="DUF4942"/>
    <property type="match status" value="1"/>
</dbReference>
<organism evidence="2 3">
    <name type="scientific">Noviherbaspirillum album</name>
    <dbReference type="NCBI Taxonomy" id="3080276"/>
    <lineage>
        <taxon>Bacteria</taxon>
        <taxon>Pseudomonadati</taxon>
        <taxon>Pseudomonadota</taxon>
        <taxon>Betaproteobacteria</taxon>
        <taxon>Burkholderiales</taxon>
        <taxon>Oxalobacteraceae</taxon>
        <taxon>Noviherbaspirillum</taxon>
    </lineage>
</organism>
<dbReference type="EMBL" id="JAWIIV010000002">
    <property type="protein sequence ID" value="MEC4718261.1"/>
    <property type="molecule type" value="Genomic_DNA"/>
</dbReference>
<comment type="caution">
    <text evidence="2">The sequence shown here is derived from an EMBL/GenBank/DDBJ whole genome shotgun (WGS) entry which is preliminary data.</text>
</comment>
<dbReference type="CDD" id="cd02440">
    <property type="entry name" value="AdoMet_MTases"/>
    <property type="match status" value="1"/>
</dbReference>
<dbReference type="SUPFAM" id="SSF53335">
    <property type="entry name" value="S-adenosyl-L-methionine-dependent methyltransferases"/>
    <property type="match status" value="1"/>
</dbReference>
<dbReference type="PROSITE" id="PS00092">
    <property type="entry name" value="N6_MTASE"/>
    <property type="match status" value="1"/>
</dbReference>
<evidence type="ECO:0000313" key="2">
    <source>
        <dbReference type="EMBL" id="MEC4718261.1"/>
    </source>
</evidence>
<dbReference type="InterPro" id="IPR031339">
    <property type="entry name" value="DUF4942"/>
</dbReference>
<name>A0ABU6J3P6_9BURK</name>
<dbReference type="RefSeq" id="WP_326505012.1">
    <property type="nucleotide sequence ID" value="NZ_JAWIIV010000002.1"/>
</dbReference>
<dbReference type="PRINTS" id="PR00507">
    <property type="entry name" value="N12N6MTFRASE"/>
</dbReference>
<evidence type="ECO:0000259" key="1">
    <source>
        <dbReference type="Pfam" id="PF13708"/>
    </source>
</evidence>
<dbReference type="Proteomes" id="UP001352263">
    <property type="component" value="Unassembled WGS sequence"/>
</dbReference>
<protein>
    <submittedName>
        <fullName evidence="2">DUF4942 domain-containing protein</fullName>
    </submittedName>
</protein>